<dbReference type="Proteomes" id="UP000470200">
    <property type="component" value="Unassembled WGS sequence"/>
</dbReference>
<evidence type="ECO:0000313" key="2">
    <source>
        <dbReference type="EMBL" id="KAB5746791.1"/>
    </source>
</evidence>
<dbReference type="Proteomes" id="UP000193664">
    <property type="component" value="Unassembled WGS sequence"/>
</dbReference>
<reference evidence="11 12" key="1">
    <citation type="journal article" date="2016" name="Sci. Rep.">
        <title>Evaluation of genetic diversity among strains of the human gut commensal Bifidobacterium adolescentis.</title>
        <authorList>
            <person name="Duranti S."/>
            <person name="Milani C."/>
            <person name="Lugli G.A."/>
            <person name="Mancabelli L."/>
            <person name="Turroni F."/>
            <person name="Ferrario C."/>
            <person name="Mangifesta M."/>
            <person name="Viappiani A."/>
            <person name="Sanchez B."/>
            <person name="Margolles A."/>
            <person name="van Sinderen D."/>
            <person name="Ventura M."/>
        </authorList>
    </citation>
    <scope>NUCLEOTIDE SEQUENCE [LARGE SCALE GENOMIC DNA]</scope>
    <source>
        <strain evidence="5 12">AD2-8</strain>
        <strain evidence="6 11">AL46-7</strain>
    </source>
</reference>
<dbReference type="PANTHER" id="PTHR43364">
    <property type="entry name" value="NADH-SPECIFIC METHYLGLYOXAL REDUCTASE-RELATED"/>
    <property type="match status" value="1"/>
</dbReference>
<protein>
    <submittedName>
        <fullName evidence="5">Aldo/keto reductase</fullName>
    </submittedName>
</protein>
<reference evidence="7 16" key="5">
    <citation type="submission" date="2019-12" db="EMBL/GenBank/DDBJ databases">
        <title>Draft Genome Sequence of Bifidobacterium adolescentis ZJ2.</title>
        <authorList>
            <person name="Jin Z."/>
        </authorList>
    </citation>
    <scope>NUCLEOTIDE SEQUENCE [LARGE SCALE GENOMIC DNA]</scope>
    <source>
        <strain evidence="7 16">ZJ2</strain>
    </source>
</reference>
<dbReference type="Gene3D" id="3.20.20.100">
    <property type="entry name" value="NADP-dependent oxidoreductase domain"/>
    <property type="match status" value="1"/>
</dbReference>
<evidence type="ECO:0000313" key="10">
    <source>
        <dbReference type="Proteomes" id="UP000192714"/>
    </source>
</evidence>
<evidence type="ECO:0000313" key="13">
    <source>
        <dbReference type="Proteomes" id="UP000285262"/>
    </source>
</evidence>
<evidence type="ECO:0000313" key="4">
    <source>
        <dbReference type="EMBL" id="OQM58862.1"/>
    </source>
</evidence>
<evidence type="ECO:0000313" key="5">
    <source>
        <dbReference type="EMBL" id="OSG96146.1"/>
    </source>
</evidence>
<accession>A0A076JLN1</accession>
<dbReference type="EMBL" id="QRVT01000003">
    <property type="protein sequence ID" value="RGS64623.1"/>
    <property type="molecule type" value="Genomic_DNA"/>
</dbReference>
<dbReference type="Proteomes" id="UP000285262">
    <property type="component" value="Unassembled WGS sequence"/>
</dbReference>
<dbReference type="AlphaFoldDB" id="A0A076JLN1"/>
<dbReference type="SUPFAM" id="SSF51430">
    <property type="entry name" value="NAD(P)-linked oxidoreductase"/>
    <property type="match status" value="1"/>
</dbReference>
<evidence type="ECO:0000313" key="15">
    <source>
        <dbReference type="Proteomes" id="UP000437631"/>
    </source>
</evidence>
<evidence type="ECO:0000313" key="16">
    <source>
        <dbReference type="Proteomes" id="UP000464884"/>
    </source>
</evidence>
<dbReference type="InterPro" id="IPR023210">
    <property type="entry name" value="NADP_OxRdtase_dom"/>
</dbReference>
<dbReference type="EMBL" id="WDIP01000002">
    <property type="protein sequence ID" value="KAB5886385.1"/>
    <property type="molecule type" value="Genomic_DNA"/>
</dbReference>
<dbReference type="EMBL" id="CP047129">
    <property type="protein sequence ID" value="QHB61892.1"/>
    <property type="molecule type" value="Genomic_DNA"/>
</dbReference>
<dbReference type="Proteomes" id="UP000193208">
    <property type="component" value="Unassembled WGS sequence"/>
</dbReference>
<reference evidence="4 10" key="2">
    <citation type="submission" date="2017-03" db="EMBL/GenBank/DDBJ databases">
        <title>Maternal inheritance of bifidobacteria.</title>
        <authorList>
            <person name="Lugli G.A."/>
            <person name="Duranti S."/>
            <person name="Milani C."/>
            <person name="Mancabelli L."/>
        </authorList>
    </citation>
    <scope>NUCLEOTIDE SEQUENCE [LARGE SCALE GENOMIC DNA]</scope>
    <source>
        <strain evidence="4 10">1892B</strain>
    </source>
</reference>
<dbReference type="KEGG" id="badl:BADO_0105"/>
<dbReference type="GO" id="GO:0005829">
    <property type="term" value="C:cytosol"/>
    <property type="evidence" value="ECO:0007669"/>
    <property type="project" value="TreeGrafter"/>
</dbReference>
<dbReference type="Pfam" id="PF00248">
    <property type="entry name" value="Aldo_ket_red"/>
    <property type="match status" value="1"/>
</dbReference>
<dbReference type="EMBL" id="QRNG01000007">
    <property type="protein sequence ID" value="RHK26008.1"/>
    <property type="molecule type" value="Genomic_DNA"/>
</dbReference>
<dbReference type="Proteomes" id="UP000437631">
    <property type="component" value="Unassembled WGS sequence"/>
</dbReference>
<evidence type="ECO:0000313" key="12">
    <source>
        <dbReference type="Proteomes" id="UP000193664"/>
    </source>
</evidence>
<reference evidence="13 14" key="3">
    <citation type="submission" date="2018-08" db="EMBL/GenBank/DDBJ databases">
        <title>A genome reference for cultivated species of the human gut microbiota.</title>
        <authorList>
            <person name="Zou Y."/>
            <person name="Xue W."/>
            <person name="Luo G."/>
        </authorList>
    </citation>
    <scope>NUCLEOTIDE SEQUENCE [LARGE SCALE GENOMIC DNA]</scope>
    <source>
        <strain evidence="8 14">AF21-27</strain>
        <strain evidence="9 13">AF45-19</strain>
    </source>
</reference>
<evidence type="ECO:0000313" key="8">
    <source>
        <dbReference type="EMBL" id="RGS64623.1"/>
    </source>
</evidence>
<evidence type="ECO:0000313" key="7">
    <source>
        <dbReference type="EMBL" id="QHB61892.1"/>
    </source>
</evidence>
<proteinExistence type="predicted"/>
<evidence type="ECO:0000313" key="6">
    <source>
        <dbReference type="EMBL" id="OSH01083.1"/>
    </source>
</evidence>
<evidence type="ECO:0000313" key="9">
    <source>
        <dbReference type="EMBL" id="RHK26008.1"/>
    </source>
</evidence>
<dbReference type="EMBL" id="LNKF01000001">
    <property type="protein sequence ID" value="OSG96146.1"/>
    <property type="molecule type" value="Genomic_DNA"/>
</dbReference>
<evidence type="ECO:0000259" key="1">
    <source>
        <dbReference type="Pfam" id="PF00248"/>
    </source>
</evidence>
<evidence type="ECO:0000313" key="11">
    <source>
        <dbReference type="Proteomes" id="UP000193208"/>
    </source>
</evidence>
<dbReference type="RefSeq" id="WP_021912920.1">
    <property type="nucleotide sequence ID" value="NZ_AP031418.1"/>
</dbReference>
<dbReference type="Proteomes" id="UP000192714">
    <property type="component" value="Unassembled WGS sequence"/>
</dbReference>
<dbReference type="InterPro" id="IPR050523">
    <property type="entry name" value="AKR_Detox_Biosynth"/>
</dbReference>
<feature type="domain" description="NADP-dependent oxidoreductase" evidence="1">
    <location>
        <begin position="18"/>
        <end position="314"/>
    </location>
</feature>
<dbReference type="Proteomes" id="UP000285462">
    <property type="component" value="Unassembled WGS sequence"/>
</dbReference>
<evidence type="ECO:0000313" key="17">
    <source>
        <dbReference type="Proteomes" id="UP000470200"/>
    </source>
</evidence>
<dbReference type="EMBL" id="NAQF01000001">
    <property type="protein sequence ID" value="OQM58862.1"/>
    <property type="molecule type" value="Genomic_DNA"/>
</dbReference>
<evidence type="ECO:0000313" key="14">
    <source>
        <dbReference type="Proteomes" id="UP000285462"/>
    </source>
</evidence>
<dbReference type="InterPro" id="IPR036812">
    <property type="entry name" value="NAD(P)_OxRdtase_dom_sf"/>
</dbReference>
<dbReference type="EMBL" id="WDLT01000005">
    <property type="protein sequence ID" value="KAB5746791.1"/>
    <property type="molecule type" value="Genomic_DNA"/>
</dbReference>
<sequence length="326" mass="36026">MKSIEIGKSAVVASQAALGVMRMDALDADAAAEVVRTAAEHGVNFFDTADIYGFNVNHDHASSRVLGRAWKDAGLKREDIFLQTKFGINIDFSDPNNVHATRYDFSAKHLITRLDEELEALGTDYVDFALLHRPDTLMEAEEIVEAFTTLHKAGKVRHFGVSNVNPWQAELLQSWLGDDPAMRLEANQLQFGLMHAQMVSDELMTNSGAEGMVVANHSDGLLSYSRLRHMTIQAWSPFQSGTEYGPFVGNEHFPELNKALDEKGAKYGVSANAIATAWVLRHPAKIQIVLGSMNPTRLGEMLDGADIDLDKQDWWDLYVAAGNLIP</sequence>
<reference evidence="15 17" key="4">
    <citation type="journal article" date="2019" name="Nat. Med.">
        <title>A library of human gut bacterial isolates paired with longitudinal multiomics data enables mechanistic microbiome research.</title>
        <authorList>
            <person name="Poyet M."/>
            <person name="Groussin M."/>
            <person name="Gibbons S.M."/>
            <person name="Avila-Pacheco J."/>
            <person name="Jiang X."/>
            <person name="Kearney S.M."/>
            <person name="Perrotta A.R."/>
            <person name="Berdy B."/>
            <person name="Zhao S."/>
            <person name="Lieberman T.D."/>
            <person name="Swanson P.K."/>
            <person name="Smith M."/>
            <person name="Roesemann S."/>
            <person name="Alexander J.E."/>
            <person name="Rich S.A."/>
            <person name="Livny J."/>
            <person name="Vlamakis H."/>
            <person name="Clish C."/>
            <person name="Bullock K."/>
            <person name="Deik A."/>
            <person name="Scott J."/>
            <person name="Pierce K.A."/>
            <person name="Xavier R.J."/>
            <person name="Alm E.J."/>
        </authorList>
    </citation>
    <scope>NUCLEOTIDE SEQUENCE [LARGE SCALE GENOMIC DNA]</scope>
    <source>
        <strain evidence="3 17">BIOML-A105</strain>
        <strain evidence="2 15">BIOML-A190</strain>
    </source>
</reference>
<dbReference type="PANTHER" id="PTHR43364:SF1">
    <property type="entry name" value="OXIDOREDUCTASE YDHF"/>
    <property type="match status" value="1"/>
</dbReference>
<name>A0A076JLN1_BIFAD</name>
<organism evidence="5 12">
    <name type="scientific">Bifidobacterium adolescentis</name>
    <dbReference type="NCBI Taxonomy" id="1680"/>
    <lineage>
        <taxon>Bacteria</taxon>
        <taxon>Bacillati</taxon>
        <taxon>Actinomycetota</taxon>
        <taxon>Actinomycetes</taxon>
        <taxon>Bifidobacteriales</taxon>
        <taxon>Bifidobacteriaceae</taxon>
        <taxon>Bifidobacterium</taxon>
    </lineage>
</organism>
<dbReference type="Proteomes" id="UP000464884">
    <property type="component" value="Chromosome"/>
</dbReference>
<gene>
    <name evidence="5" type="ORF">AD0028_0112</name>
    <name evidence="6" type="ORF">AL0467_0137</name>
    <name evidence="4" type="ORF">B5789_0123</name>
    <name evidence="9" type="ORF">DW072_05590</name>
    <name evidence="8" type="ORF">DWX79_06160</name>
    <name evidence="7" type="ORF">F3K97_00490</name>
    <name evidence="3" type="ORF">GA629_03430</name>
    <name evidence="2" type="ORF">GA752_05675</name>
</gene>
<dbReference type="EMBL" id="LNKI01000001">
    <property type="protein sequence ID" value="OSH01083.1"/>
    <property type="molecule type" value="Genomic_DNA"/>
</dbReference>
<evidence type="ECO:0000313" key="3">
    <source>
        <dbReference type="EMBL" id="KAB5886385.1"/>
    </source>
</evidence>
<dbReference type="eggNOG" id="COG4989">
    <property type="taxonomic scope" value="Bacteria"/>
</dbReference>